<dbReference type="Gene3D" id="1.20.1270.60">
    <property type="entry name" value="Arfaptin homology (AH) domain/BAR domain"/>
    <property type="match status" value="1"/>
</dbReference>
<dbReference type="Pfam" id="PF22562">
    <property type="entry name" value="UBA_7"/>
    <property type="match status" value="1"/>
</dbReference>
<evidence type="ECO:0000313" key="3">
    <source>
        <dbReference type="EMBL" id="CAD8861138.1"/>
    </source>
</evidence>
<organism evidence="3">
    <name type="scientific">Noctiluca scintillans</name>
    <name type="common">Sea sparkle</name>
    <name type="synonym">Red tide dinoflagellate</name>
    <dbReference type="NCBI Taxonomy" id="2966"/>
    <lineage>
        <taxon>Eukaryota</taxon>
        <taxon>Sar</taxon>
        <taxon>Alveolata</taxon>
        <taxon>Dinophyceae</taxon>
        <taxon>Noctilucales</taxon>
        <taxon>Noctilucaceae</taxon>
        <taxon>Noctiluca</taxon>
    </lineage>
</organism>
<name>A0A7S1API5_NOCSC</name>
<dbReference type="InterPro" id="IPR009060">
    <property type="entry name" value="UBA-like_sf"/>
</dbReference>
<accession>A0A7S1API5</accession>
<dbReference type="SMART" id="SM00165">
    <property type="entry name" value="UBA"/>
    <property type="match status" value="1"/>
</dbReference>
<feature type="compositionally biased region" description="Acidic residues" evidence="1">
    <location>
        <begin position="426"/>
        <end position="436"/>
    </location>
</feature>
<dbReference type="AlphaFoldDB" id="A0A7S1API5"/>
<reference evidence="3" key="1">
    <citation type="submission" date="2021-01" db="EMBL/GenBank/DDBJ databases">
        <authorList>
            <person name="Corre E."/>
            <person name="Pelletier E."/>
            <person name="Niang G."/>
            <person name="Scheremetjew M."/>
            <person name="Finn R."/>
            <person name="Kale V."/>
            <person name="Holt S."/>
            <person name="Cochrane G."/>
            <person name="Meng A."/>
            <person name="Brown T."/>
            <person name="Cohen L."/>
        </authorList>
    </citation>
    <scope>NUCLEOTIDE SEQUENCE</scope>
</reference>
<proteinExistence type="predicted"/>
<dbReference type="EMBL" id="HBFQ01049758">
    <property type="protein sequence ID" value="CAD8861138.1"/>
    <property type="molecule type" value="Transcribed_RNA"/>
</dbReference>
<dbReference type="SUPFAM" id="SSF46934">
    <property type="entry name" value="UBA-like"/>
    <property type="match status" value="1"/>
</dbReference>
<dbReference type="Gene3D" id="1.10.8.10">
    <property type="entry name" value="DNA helicase RuvA subunit, C-terminal domain"/>
    <property type="match status" value="1"/>
</dbReference>
<sequence length="607" mass="68230">MAREALDKWFYGEKLDPVFEGVVRDFCAFDDTMHTIHGKVGNFMRGVDQLVHGLVALSDGVSVGLAHVEDSQIASDSCKFKEATNQIARSDAPHSSIAKLRRDLHFNVLNPMQNHIANNRNLKVSLDIRRRRLGELNAAKRFYEDCKTRLNSTDKKMIQAQSSFETAKNTFNEVDRHVFEWLYILEEYRGDILDSTLQTLKYLQYEFFASSAHAISGSLPQRMEFRPMVEMTPEHLEVQVEMELQESNLDDEAVADFSARLIDKKVRDDSNADELPTIPVDPLSLSSLLSQGFEEGPARRALRLHQNDTQAALDWLIDGGVAEAPTPAKSTMVVESVRMPTTMKRMQRLTALRKRQQQERLERERSNGDKNEVRNRDRARDKEKDRHRGIDGDMNRDGDSDCDSHRDRDRTTNRNQNSGRMRSSDSEDENSEDEDERVTRRSKTSAVSSRSVPHVELAGNLLDMDQGSSGCQQEWGTEHSGIDLLHFCEEAQPTDFSKSVDFVPLPANLTFDTALCEKPPLPTSVTAGIAPVRGDVTGETGHVQRSQVLQAESKDVDLMQASQRAFEAQAKHAVSAFPPDGTGSVSGGMDPRSPLDQFSDLMGFTRT</sequence>
<protein>
    <recommendedName>
        <fullName evidence="2">UBA domain-containing protein</fullName>
    </recommendedName>
</protein>
<feature type="domain" description="UBA" evidence="2">
    <location>
        <begin position="279"/>
        <end position="319"/>
    </location>
</feature>
<dbReference type="SUPFAM" id="SSF103657">
    <property type="entry name" value="BAR/IMD domain-like"/>
    <property type="match status" value="1"/>
</dbReference>
<evidence type="ECO:0000256" key="1">
    <source>
        <dbReference type="SAM" id="MobiDB-lite"/>
    </source>
</evidence>
<dbReference type="InterPro" id="IPR027267">
    <property type="entry name" value="AH/BAR_dom_sf"/>
</dbReference>
<dbReference type="PROSITE" id="PS50030">
    <property type="entry name" value="UBA"/>
    <property type="match status" value="1"/>
</dbReference>
<feature type="region of interest" description="Disordered" evidence="1">
    <location>
        <begin position="576"/>
        <end position="607"/>
    </location>
</feature>
<dbReference type="InterPro" id="IPR015940">
    <property type="entry name" value="UBA"/>
</dbReference>
<gene>
    <name evidence="3" type="ORF">NSCI0253_LOCUS35493</name>
</gene>
<feature type="compositionally biased region" description="Basic and acidic residues" evidence="1">
    <location>
        <begin position="356"/>
        <end position="412"/>
    </location>
</feature>
<evidence type="ECO:0000259" key="2">
    <source>
        <dbReference type="PROSITE" id="PS50030"/>
    </source>
</evidence>
<feature type="region of interest" description="Disordered" evidence="1">
    <location>
        <begin position="350"/>
        <end position="473"/>
    </location>
</feature>